<keyword evidence="3" id="KW-1185">Reference proteome</keyword>
<dbReference type="Gene3D" id="2.60.120.10">
    <property type="entry name" value="Jelly Rolls"/>
    <property type="match status" value="1"/>
</dbReference>
<comment type="caution">
    <text evidence="2">The sequence shown here is derived from an EMBL/GenBank/DDBJ whole genome shotgun (WGS) entry which is preliminary data.</text>
</comment>
<gene>
    <name evidence="2" type="ORF">JOD45_000698</name>
</gene>
<organism evidence="2 3">
    <name type="scientific">Scopulibacillus daqui</name>
    <dbReference type="NCBI Taxonomy" id="1469162"/>
    <lineage>
        <taxon>Bacteria</taxon>
        <taxon>Bacillati</taxon>
        <taxon>Bacillota</taxon>
        <taxon>Bacilli</taxon>
        <taxon>Bacillales</taxon>
        <taxon>Sporolactobacillaceae</taxon>
        <taxon>Scopulibacillus</taxon>
    </lineage>
</organism>
<dbReference type="InterPro" id="IPR011051">
    <property type="entry name" value="RmlC_Cupin_sf"/>
</dbReference>
<accession>A0ABS2PY54</accession>
<name>A0ABS2PY54_9BACL</name>
<dbReference type="EMBL" id="JAFBER010000003">
    <property type="protein sequence ID" value="MBM7644505.1"/>
    <property type="molecule type" value="Genomic_DNA"/>
</dbReference>
<dbReference type="Proteomes" id="UP000808914">
    <property type="component" value="Unassembled WGS sequence"/>
</dbReference>
<feature type="domain" description="Cupin type-2" evidence="1">
    <location>
        <begin position="26"/>
        <end position="93"/>
    </location>
</feature>
<sequence length="106" mass="12018">MRNIICGDSCDGWYLVKNNNLTVIHERMPVNTIEVKHYHNRSQQFFFVLSGTATLETNGEFITLGPNEGLEVPPLIPHQMKNESQGDVEFLVISQPHSHGDRVLTD</sequence>
<dbReference type="InterPro" id="IPR013096">
    <property type="entry name" value="Cupin_2"/>
</dbReference>
<dbReference type="SUPFAM" id="SSF51182">
    <property type="entry name" value="RmlC-like cupins"/>
    <property type="match status" value="1"/>
</dbReference>
<dbReference type="Pfam" id="PF07883">
    <property type="entry name" value="Cupin_2"/>
    <property type="match status" value="1"/>
</dbReference>
<dbReference type="InterPro" id="IPR014710">
    <property type="entry name" value="RmlC-like_jellyroll"/>
</dbReference>
<reference evidence="2 3" key="1">
    <citation type="submission" date="2021-01" db="EMBL/GenBank/DDBJ databases">
        <title>Genomic Encyclopedia of Type Strains, Phase IV (KMG-IV): sequencing the most valuable type-strain genomes for metagenomic binning, comparative biology and taxonomic classification.</title>
        <authorList>
            <person name="Goeker M."/>
        </authorList>
    </citation>
    <scope>NUCLEOTIDE SEQUENCE [LARGE SCALE GENOMIC DNA]</scope>
    <source>
        <strain evidence="2 3">DSM 28236</strain>
    </source>
</reference>
<protein>
    <submittedName>
        <fullName evidence="2">Mannose-6-phosphate isomerase-like protein (Cupin superfamily)</fullName>
    </submittedName>
</protein>
<evidence type="ECO:0000313" key="3">
    <source>
        <dbReference type="Proteomes" id="UP000808914"/>
    </source>
</evidence>
<evidence type="ECO:0000259" key="1">
    <source>
        <dbReference type="Pfam" id="PF07883"/>
    </source>
</evidence>
<proteinExistence type="predicted"/>
<evidence type="ECO:0000313" key="2">
    <source>
        <dbReference type="EMBL" id="MBM7644505.1"/>
    </source>
</evidence>